<feature type="compositionally biased region" description="Basic and acidic residues" evidence="1">
    <location>
        <begin position="29"/>
        <end position="48"/>
    </location>
</feature>
<feature type="compositionally biased region" description="Polar residues" evidence="1">
    <location>
        <begin position="18"/>
        <end position="28"/>
    </location>
</feature>
<reference evidence="2 3" key="1">
    <citation type="submission" date="2024-04" db="EMBL/GenBank/DDBJ databases">
        <title>Phyllosticta paracitricarpa is synonymous to the EU quarantine fungus P. citricarpa based on phylogenomic analyses.</title>
        <authorList>
            <consortium name="Lawrence Berkeley National Laboratory"/>
            <person name="Van Ingen-Buijs V.A."/>
            <person name="Van Westerhoven A.C."/>
            <person name="Haridas S."/>
            <person name="Skiadas P."/>
            <person name="Martin F."/>
            <person name="Groenewald J.Z."/>
            <person name="Crous P.W."/>
            <person name="Seidl M.F."/>
        </authorList>
    </citation>
    <scope>NUCLEOTIDE SEQUENCE [LARGE SCALE GENOMIC DNA]</scope>
    <source>
        <strain evidence="2 3">CBS 123374</strain>
    </source>
</reference>
<keyword evidence="3" id="KW-1185">Reference proteome</keyword>
<gene>
    <name evidence="2" type="ORF">HDK90DRAFT_169949</name>
</gene>
<feature type="compositionally biased region" description="Acidic residues" evidence="1">
    <location>
        <begin position="131"/>
        <end position="149"/>
    </location>
</feature>
<dbReference type="EMBL" id="JBBWRZ010000003">
    <property type="protein sequence ID" value="KAK8240021.1"/>
    <property type="molecule type" value="Genomic_DNA"/>
</dbReference>
<evidence type="ECO:0000256" key="1">
    <source>
        <dbReference type="SAM" id="MobiDB-lite"/>
    </source>
</evidence>
<feature type="compositionally biased region" description="Basic and acidic residues" evidence="1">
    <location>
        <begin position="165"/>
        <end position="180"/>
    </location>
</feature>
<evidence type="ECO:0000313" key="3">
    <source>
        <dbReference type="Proteomes" id="UP001492380"/>
    </source>
</evidence>
<comment type="caution">
    <text evidence="2">The sequence shown here is derived from an EMBL/GenBank/DDBJ whole genome shotgun (WGS) entry which is preliminary data.</text>
</comment>
<feature type="region of interest" description="Disordered" evidence="1">
    <location>
        <begin position="250"/>
        <end position="310"/>
    </location>
</feature>
<organism evidence="2 3">
    <name type="scientific">Phyllosticta capitalensis</name>
    <dbReference type="NCBI Taxonomy" id="121624"/>
    <lineage>
        <taxon>Eukaryota</taxon>
        <taxon>Fungi</taxon>
        <taxon>Dikarya</taxon>
        <taxon>Ascomycota</taxon>
        <taxon>Pezizomycotina</taxon>
        <taxon>Dothideomycetes</taxon>
        <taxon>Dothideomycetes incertae sedis</taxon>
        <taxon>Botryosphaeriales</taxon>
        <taxon>Phyllostictaceae</taxon>
        <taxon>Phyllosticta</taxon>
    </lineage>
</organism>
<feature type="compositionally biased region" description="Basic and acidic residues" evidence="1">
    <location>
        <begin position="59"/>
        <end position="96"/>
    </location>
</feature>
<name>A0ABR1YVW1_9PEZI</name>
<evidence type="ECO:0000313" key="2">
    <source>
        <dbReference type="EMBL" id="KAK8240021.1"/>
    </source>
</evidence>
<dbReference type="Proteomes" id="UP001492380">
    <property type="component" value="Unassembled WGS sequence"/>
</dbReference>
<proteinExistence type="predicted"/>
<accession>A0ABR1YVW1</accession>
<feature type="region of interest" description="Disordered" evidence="1">
    <location>
        <begin position="1"/>
        <end position="229"/>
    </location>
</feature>
<protein>
    <submittedName>
        <fullName evidence="2">Uncharacterized protein</fullName>
    </submittedName>
</protein>
<sequence length="446" mass="51049">MVELRNGKQADQAGIHQPAQQHNTNYNHTDAKRKDSLAYEHETSHADDQPVSNVNTVDDLPRILEEIAEEEKRLEAEQKDQQKQEQEGKKEVDVDHQPVGQLSLPQDQEFRESEQSIPQKRAHSDISLLNFDDDDIEKIDEAKDEDSGEQQEQLAVDATEQPGNEQKEDQDKKSHEEKPKFCPGTGKFAQPSLGTSSKNSDVPFHPPDRRPTPGRINNPRAVNEEGAAPIFSRGLVEEFPWRTDPNYSNRSYMSMDQHGVFHDDDDAPKGPPKKKGRYNNPERLKWEEEQPLVDPNNSDHAYHLCASRGPDGPPTYDRAGYLLDYEKSLAFTRPTSYNKTSIVNGMDRAVNRSTKEQEQMAKLFFEPGAVPEDAGIRPTEANHWRDRVSKDLGVPWHEVGVERFQEWDRKGFPKAKKDEYKNFDQEESERMMSLLKGGRYRVGSKH</sequence>